<dbReference type="GeneID" id="38786637"/>
<protein>
    <submittedName>
        <fullName evidence="2">Uncharacterized protein</fullName>
    </submittedName>
</protein>
<dbReference type="Proteomes" id="UP000287166">
    <property type="component" value="Unassembled WGS sequence"/>
</dbReference>
<dbReference type="AlphaFoldDB" id="A0A401H5T3"/>
<proteinExistence type="predicted"/>
<sequence>MGKISLKQITTRHQNSDGSTKSAPWKLGKGVRAGRRNPGRNDGYTWNGSNFVCGSDIDGGGYGIEEDYPHELECSSGDTHAVRYKDAEIQVPSLYDISLGDIAKPERKKKKVATGPAREFEMVDSVQRVIVLDDFELGYEERVEAIEDEWESIEREDKIRPLYSAILAGTPG</sequence>
<evidence type="ECO:0000313" key="3">
    <source>
        <dbReference type="Proteomes" id="UP000287166"/>
    </source>
</evidence>
<reference evidence="2 3" key="1">
    <citation type="journal article" date="2018" name="Sci. Rep.">
        <title>Genome sequence of the cauliflower mushroom Sparassis crispa (Hanabiratake) and its association with beneficial usage.</title>
        <authorList>
            <person name="Kiyama R."/>
            <person name="Furutani Y."/>
            <person name="Kawaguchi K."/>
            <person name="Nakanishi T."/>
        </authorList>
    </citation>
    <scope>NUCLEOTIDE SEQUENCE [LARGE SCALE GENOMIC DNA]</scope>
</reference>
<gene>
    <name evidence="2" type="ORF">SCP_1700440</name>
</gene>
<keyword evidence="3" id="KW-1185">Reference proteome</keyword>
<name>A0A401H5T3_9APHY</name>
<dbReference type="RefSeq" id="XP_027620633.1">
    <property type="nucleotide sequence ID" value="XM_027764832.1"/>
</dbReference>
<dbReference type="InParanoid" id="A0A401H5T3"/>
<dbReference type="OrthoDB" id="2739946at2759"/>
<organism evidence="2 3">
    <name type="scientific">Sparassis crispa</name>
    <dbReference type="NCBI Taxonomy" id="139825"/>
    <lineage>
        <taxon>Eukaryota</taxon>
        <taxon>Fungi</taxon>
        <taxon>Dikarya</taxon>
        <taxon>Basidiomycota</taxon>
        <taxon>Agaricomycotina</taxon>
        <taxon>Agaricomycetes</taxon>
        <taxon>Polyporales</taxon>
        <taxon>Sparassidaceae</taxon>
        <taxon>Sparassis</taxon>
    </lineage>
</organism>
<feature type="region of interest" description="Disordered" evidence="1">
    <location>
        <begin position="1"/>
        <end position="41"/>
    </location>
</feature>
<dbReference type="EMBL" id="BFAD01000017">
    <property type="protein sequence ID" value="GBE89720.1"/>
    <property type="molecule type" value="Genomic_DNA"/>
</dbReference>
<comment type="caution">
    <text evidence="2">The sequence shown here is derived from an EMBL/GenBank/DDBJ whole genome shotgun (WGS) entry which is preliminary data.</text>
</comment>
<accession>A0A401H5T3</accession>
<evidence type="ECO:0000313" key="2">
    <source>
        <dbReference type="EMBL" id="GBE89720.1"/>
    </source>
</evidence>
<feature type="compositionally biased region" description="Polar residues" evidence="1">
    <location>
        <begin position="7"/>
        <end position="22"/>
    </location>
</feature>
<evidence type="ECO:0000256" key="1">
    <source>
        <dbReference type="SAM" id="MobiDB-lite"/>
    </source>
</evidence>